<organism evidence="2 3">
    <name type="scientific">Ancylostoma duodenale</name>
    <dbReference type="NCBI Taxonomy" id="51022"/>
    <lineage>
        <taxon>Eukaryota</taxon>
        <taxon>Metazoa</taxon>
        <taxon>Ecdysozoa</taxon>
        <taxon>Nematoda</taxon>
        <taxon>Chromadorea</taxon>
        <taxon>Rhabditida</taxon>
        <taxon>Rhabditina</taxon>
        <taxon>Rhabditomorpha</taxon>
        <taxon>Strongyloidea</taxon>
        <taxon>Ancylostomatidae</taxon>
        <taxon>Ancylostomatinae</taxon>
        <taxon>Ancylostoma</taxon>
    </lineage>
</organism>
<dbReference type="EMBL" id="KN731811">
    <property type="protein sequence ID" value="KIH59583.1"/>
    <property type="molecule type" value="Genomic_DNA"/>
</dbReference>
<dbReference type="Proteomes" id="UP000054047">
    <property type="component" value="Unassembled WGS sequence"/>
</dbReference>
<dbReference type="InterPro" id="IPR036259">
    <property type="entry name" value="MFS_trans_sf"/>
</dbReference>
<dbReference type="SUPFAM" id="SSF103473">
    <property type="entry name" value="MFS general substrate transporter"/>
    <property type="match status" value="1"/>
</dbReference>
<keyword evidence="1" id="KW-0472">Membrane</keyword>
<dbReference type="AlphaFoldDB" id="A0A0C2CRY0"/>
<accession>A0A0C2CRY0</accession>
<evidence type="ECO:0000313" key="2">
    <source>
        <dbReference type="EMBL" id="KIH59583.1"/>
    </source>
</evidence>
<name>A0A0C2CRY0_9BILA</name>
<evidence type="ECO:0008006" key="4">
    <source>
        <dbReference type="Google" id="ProtNLM"/>
    </source>
</evidence>
<keyword evidence="1" id="KW-0812">Transmembrane</keyword>
<keyword evidence="3" id="KW-1185">Reference proteome</keyword>
<feature type="transmembrane region" description="Helical" evidence="1">
    <location>
        <begin position="52"/>
        <end position="73"/>
    </location>
</feature>
<protein>
    <recommendedName>
        <fullName evidence="4">Major facilitator superfamily (MFS) profile domain-containing protein</fullName>
    </recommendedName>
</protein>
<sequence length="84" mass="8991">MSLVTTAADSLLTTLVNENEQALVLAVATTFHSFVRTFAPAASGLLLEKFDFAIFPLLGSLSTALGHVAILFFPIRESPVKKIV</sequence>
<evidence type="ECO:0000313" key="3">
    <source>
        <dbReference type="Proteomes" id="UP000054047"/>
    </source>
</evidence>
<gene>
    <name evidence="2" type="ORF">ANCDUO_10179</name>
</gene>
<evidence type="ECO:0000256" key="1">
    <source>
        <dbReference type="SAM" id="Phobius"/>
    </source>
</evidence>
<proteinExistence type="predicted"/>
<reference evidence="2 3" key="1">
    <citation type="submission" date="2013-12" db="EMBL/GenBank/DDBJ databases">
        <title>Draft genome of the parsitic nematode Ancylostoma duodenale.</title>
        <authorList>
            <person name="Mitreva M."/>
        </authorList>
    </citation>
    <scope>NUCLEOTIDE SEQUENCE [LARGE SCALE GENOMIC DNA]</scope>
    <source>
        <strain evidence="2 3">Zhejiang</strain>
    </source>
</reference>
<dbReference type="Gene3D" id="1.20.1250.20">
    <property type="entry name" value="MFS general substrate transporter like domains"/>
    <property type="match status" value="1"/>
</dbReference>
<dbReference type="OrthoDB" id="440553at2759"/>
<keyword evidence="1" id="KW-1133">Transmembrane helix</keyword>